<evidence type="ECO:0000313" key="4">
    <source>
        <dbReference type="Proteomes" id="UP000288859"/>
    </source>
</evidence>
<feature type="domain" description="Manganese/iron superoxide dismutase C-terminal" evidence="2">
    <location>
        <begin position="252"/>
        <end position="294"/>
    </location>
</feature>
<evidence type="ECO:0000313" key="3">
    <source>
        <dbReference type="EMBL" id="RVX67401.1"/>
    </source>
</evidence>
<dbReference type="InterPro" id="IPR036314">
    <property type="entry name" value="SOD_C_sf"/>
</dbReference>
<dbReference type="PANTHER" id="PTHR43595:SF2">
    <property type="entry name" value="SMALL RIBOSOMAL SUBUNIT PROTEIN MS42"/>
    <property type="match status" value="1"/>
</dbReference>
<dbReference type="InterPro" id="IPR036324">
    <property type="entry name" value="Mn/Fe_SOD_N_sf"/>
</dbReference>
<dbReference type="InterPro" id="IPR019832">
    <property type="entry name" value="Mn/Fe_SOD_C"/>
</dbReference>
<comment type="caution">
    <text evidence="3">The sequence shown here is derived from an EMBL/GenBank/DDBJ whole genome shotgun (WGS) entry which is preliminary data.</text>
</comment>
<dbReference type="GO" id="GO:0004784">
    <property type="term" value="F:superoxide dismutase activity"/>
    <property type="evidence" value="ECO:0007669"/>
    <property type="project" value="InterPro"/>
</dbReference>
<protein>
    <recommendedName>
        <fullName evidence="2">Manganese/iron superoxide dismutase C-terminal domain-containing protein</fullName>
    </recommendedName>
</protein>
<evidence type="ECO:0000256" key="1">
    <source>
        <dbReference type="ARBA" id="ARBA00037226"/>
    </source>
</evidence>
<dbReference type="AlphaFoldDB" id="A0A438MUI6"/>
<evidence type="ECO:0000259" key="2">
    <source>
        <dbReference type="Pfam" id="PF02777"/>
    </source>
</evidence>
<proteinExistence type="predicted"/>
<gene>
    <name evidence="3" type="ORF">B0A52_08754</name>
</gene>
<dbReference type="SUPFAM" id="SSF54719">
    <property type="entry name" value="Fe,Mn superoxide dismutase (SOD), C-terminal domain"/>
    <property type="match status" value="1"/>
</dbReference>
<accession>A0A438MUI6</accession>
<dbReference type="VEuPathDB" id="FungiDB:PV10_02021"/>
<dbReference type="Gene3D" id="3.55.40.20">
    <property type="entry name" value="Iron/manganese superoxide dismutase, C-terminal domain"/>
    <property type="match status" value="1"/>
</dbReference>
<dbReference type="SUPFAM" id="SSF46609">
    <property type="entry name" value="Fe,Mn superoxide dismutase (SOD), N-terminal domain"/>
    <property type="match status" value="1"/>
</dbReference>
<dbReference type="GO" id="GO:0005737">
    <property type="term" value="C:cytoplasm"/>
    <property type="evidence" value="ECO:0007669"/>
    <property type="project" value="TreeGrafter"/>
</dbReference>
<organism evidence="3 4">
    <name type="scientific">Exophiala mesophila</name>
    <name type="common">Black yeast-like fungus</name>
    <dbReference type="NCBI Taxonomy" id="212818"/>
    <lineage>
        <taxon>Eukaryota</taxon>
        <taxon>Fungi</taxon>
        <taxon>Dikarya</taxon>
        <taxon>Ascomycota</taxon>
        <taxon>Pezizomycotina</taxon>
        <taxon>Eurotiomycetes</taxon>
        <taxon>Chaetothyriomycetidae</taxon>
        <taxon>Chaetothyriales</taxon>
        <taxon>Herpotrichiellaceae</taxon>
        <taxon>Exophiala</taxon>
    </lineage>
</organism>
<dbReference type="GO" id="GO:0046872">
    <property type="term" value="F:metal ion binding"/>
    <property type="evidence" value="ECO:0007669"/>
    <property type="project" value="InterPro"/>
</dbReference>
<dbReference type="OrthoDB" id="275227at2759"/>
<comment type="function">
    <text evidence="1">Component of the mitochondrial ribosome (mitoribosome), a dedicated translation machinery responsible for the synthesis of mitochondrial genome-encoded proteins, including at least some of the essential transmembrane subunits of the mitochondrial respiratory chain. The mitoribosomes are attached to the mitochondrial inner membrane and translation products are cotranslationally integrated into the membrane.</text>
</comment>
<dbReference type="EMBL" id="NAJM01000048">
    <property type="protein sequence ID" value="RVX67401.1"/>
    <property type="molecule type" value="Genomic_DNA"/>
</dbReference>
<sequence>MITRPLTRPQSLLRFAFNHTSCASRSQSQRWAHSVPEDWNQRKIPTFQNLKKPQVFAKYGVPGFLSKETFEQTYEQYIKYLADQLNEFTAGTADEFTSAADLHDQCSHLPARAALYNHAAMALHTQFFFESLSHIPTSMQPREPGILMQNNLKEDNISVEQLRTEFLETAEAMFGNGFVWLMKPKSLGGLTILATYNAGSPWSRGSPRRDNRDMANHDFRQITRDIQEGNRNAGSHGNHSLHRALHYEGTLQDAEPILCVNMWQHQWLPDYGMFGRKAYLKAWWDTIDWQVVENKISLFEINEGSRSRSNNITSVLETASRRQHSLR</sequence>
<dbReference type="PANTHER" id="PTHR43595">
    <property type="entry name" value="37S RIBOSOMAL PROTEIN S26, MITOCHONDRIAL"/>
    <property type="match status" value="1"/>
</dbReference>
<name>A0A438MUI6_EXOME</name>
<feature type="domain" description="Manganese/iron superoxide dismutase C-terminal" evidence="2">
    <location>
        <begin position="148"/>
        <end position="204"/>
    </location>
</feature>
<dbReference type="Proteomes" id="UP000288859">
    <property type="component" value="Unassembled WGS sequence"/>
</dbReference>
<dbReference type="Pfam" id="PF02777">
    <property type="entry name" value="Sod_Fe_C"/>
    <property type="match status" value="2"/>
</dbReference>
<reference evidence="3 4" key="1">
    <citation type="submission" date="2017-03" db="EMBL/GenBank/DDBJ databases">
        <title>Genomes of endolithic fungi from Antarctica.</title>
        <authorList>
            <person name="Coleine C."/>
            <person name="Masonjones S."/>
            <person name="Stajich J.E."/>
        </authorList>
    </citation>
    <scope>NUCLEOTIDE SEQUENCE [LARGE SCALE GENOMIC DNA]</scope>
    <source>
        <strain evidence="3 4">CCFEE 6314</strain>
    </source>
</reference>